<protein>
    <submittedName>
        <fullName evidence="2">Cytochrome c oxidase assembly factor 4 homolog</fullName>
    </submittedName>
</protein>
<name>A0A8B9PNQ5_APTOW</name>
<dbReference type="PANTHER" id="PTHR13639">
    <property type="entry name" value="CYTOCHROME C OXIDASE ASSEMBLY FACTOR 4 HOMOLOG, MITOCHONDRIAL"/>
    <property type="match status" value="1"/>
</dbReference>
<feature type="compositionally biased region" description="Polar residues" evidence="1">
    <location>
        <begin position="1"/>
        <end position="12"/>
    </location>
</feature>
<dbReference type="InterPro" id="IPR039870">
    <property type="entry name" value="Coa4-like"/>
</dbReference>
<reference evidence="2" key="1">
    <citation type="submission" date="2025-08" db="UniProtKB">
        <authorList>
            <consortium name="Ensembl"/>
        </authorList>
    </citation>
    <scope>IDENTIFICATION</scope>
</reference>
<reference evidence="2" key="2">
    <citation type="submission" date="2025-09" db="UniProtKB">
        <authorList>
            <consortium name="Ensembl"/>
        </authorList>
    </citation>
    <scope>IDENTIFICATION</scope>
</reference>
<accession>A0A8B9PNQ5</accession>
<sequence>MDTRSPQRSTPTKRAKEEEEEDPVDAMIARTGCTAQHHAVQECMAAQQDWRRCQAQVQAFRACMAERQRQRAEELRGRQRSGSADS</sequence>
<proteinExistence type="predicted"/>
<dbReference type="GO" id="GO:0005758">
    <property type="term" value="C:mitochondrial intermembrane space"/>
    <property type="evidence" value="ECO:0007669"/>
    <property type="project" value="InterPro"/>
</dbReference>
<dbReference type="Proteomes" id="UP000694424">
    <property type="component" value="Unplaced"/>
</dbReference>
<feature type="region of interest" description="Disordered" evidence="1">
    <location>
        <begin position="1"/>
        <end position="24"/>
    </location>
</feature>
<dbReference type="AlphaFoldDB" id="A0A8B9PNQ5"/>
<organism evidence="2 3">
    <name type="scientific">Apteryx owenii</name>
    <name type="common">Little spotted kiwi</name>
    <dbReference type="NCBI Taxonomy" id="8824"/>
    <lineage>
        <taxon>Eukaryota</taxon>
        <taxon>Metazoa</taxon>
        <taxon>Chordata</taxon>
        <taxon>Craniata</taxon>
        <taxon>Vertebrata</taxon>
        <taxon>Euteleostomi</taxon>
        <taxon>Archelosauria</taxon>
        <taxon>Archosauria</taxon>
        <taxon>Dinosauria</taxon>
        <taxon>Saurischia</taxon>
        <taxon>Theropoda</taxon>
        <taxon>Coelurosauria</taxon>
        <taxon>Aves</taxon>
        <taxon>Palaeognathae</taxon>
        <taxon>Apterygiformes</taxon>
        <taxon>Apterygidae</taxon>
        <taxon>Apteryx</taxon>
    </lineage>
</organism>
<dbReference type="GO" id="GO:0033617">
    <property type="term" value="P:mitochondrial respiratory chain complex IV assembly"/>
    <property type="evidence" value="ECO:0007669"/>
    <property type="project" value="InterPro"/>
</dbReference>
<evidence type="ECO:0000313" key="2">
    <source>
        <dbReference type="Ensembl" id="ENSAOWP00000009514.1"/>
    </source>
</evidence>
<evidence type="ECO:0000256" key="1">
    <source>
        <dbReference type="SAM" id="MobiDB-lite"/>
    </source>
</evidence>
<evidence type="ECO:0000313" key="3">
    <source>
        <dbReference type="Proteomes" id="UP000694424"/>
    </source>
</evidence>
<dbReference type="Ensembl" id="ENSAOWT00000010794.1">
    <property type="protein sequence ID" value="ENSAOWP00000009514.1"/>
    <property type="gene ID" value="ENSAOWG00000006533.1"/>
</dbReference>
<keyword evidence="3" id="KW-1185">Reference proteome</keyword>
<dbReference type="PANTHER" id="PTHR13639:SF2">
    <property type="entry name" value="CYTOCHROME C OXIDASE ASSEMBLY FACTOR 4 HOMOLOG, MITOCHONDRIAL"/>
    <property type="match status" value="1"/>
</dbReference>